<protein>
    <recommendedName>
        <fullName evidence="5">Probable membrane transporter protein</fullName>
    </recommendedName>
</protein>
<dbReference type="Pfam" id="PF01925">
    <property type="entry name" value="TauE"/>
    <property type="match status" value="1"/>
</dbReference>
<feature type="transmembrane region" description="Helical" evidence="5">
    <location>
        <begin position="20"/>
        <end position="53"/>
    </location>
</feature>
<evidence type="ECO:0000256" key="1">
    <source>
        <dbReference type="ARBA" id="ARBA00004141"/>
    </source>
</evidence>
<dbReference type="PANTHER" id="PTHR43483:SF3">
    <property type="entry name" value="MEMBRANE TRANSPORTER PROTEIN HI_0806-RELATED"/>
    <property type="match status" value="1"/>
</dbReference>
<dbReference type="Proteomes" id="UP000002744">
    <property type="component" value="Chromosome"/>
</dbReference>
<feature type="transmembrane region" description="Helical" evidence="5">
    <location>
        <begin position="162"/>
        <end position="188"/>
    </location>
</feature>
<dbReference type="KEGG" id="las:CLIBASIA_04470"/>
<feature type="transmembrane region" description="Helical" evidence="5">
    <location>
        <begin position="262"/>
        <end position="278"/>
    </location>
</feature>
<gene>
    <name evidence="6" type="ordered locus">CLIBASIA_04470</name>
</gene>
<evidence type="ECO:0000313" key="6">
    <source>
        <dbReference type="EMBL" id="ACT57466.1"/>
    </source>
</evidence>
<dbReference type="STRING" id="537021.CLIBASIA_04470"/>
<dbReference type="eggNOG" id="COG0730">
    <property type="taxonomic scope" value="Bacteria"/>
</dbReference>
<feature type="transmembrane region" description="Helical" evidence="5">
    <location>
        <begin position="99"/>
        <end position="118"/>
    </location>
</feature>
<dbReference type="HOGENOM" id="CLU_045498_6_0_5"/>
<keyword evidence="3 5" id="KW-1133">Transmembrane helix</keyword>
<evidence type="ECO:0000256" key="4">
    <source>
        <dbReference type="ARBA" id="ARBA00023136"/>
    </source>
</evidence>
<dbReference type="InterPro" id="IPR002781">
    <property type="entry name" value="TM_pro_TauE-like"/>
</dbReference>
<evidence type="ECO:0000256" key="2">
    <source>
        <dbReference type="ARBA" id="ARBA00022692"/>
    </source>
</evidence>
<comment type="subcellular location">
    <subcellularLocation>
        <location evidence="5">Cell membrane</location>
        <topology evidence="5">Multi-pass membrane protein</topology>
    </subcellularLocation>
    <subcellularLocation>
        <location evidence="1">Membrane</location>
        <topology evidence="1">Multi-pass membrane protein</topology>
    </subcellularLocation>
</comment>
<evidence type="ECO:0000256" key="5">
    <source>
        <dbReference type="RuleBase" id="RU363041"/>
    </source>
</evidence>
<dbReference type="PANTHER" id="PTHR43483">
    <property type="entry name" value="MEMBRANE TRANSPORTER PROTEIN HI_0806-RELATED"/>
    <property type="match status" value="1"/>
</dbReference>
<organism evidence="6 7">
    <name type="scientific">Liberibacter asiaticus (strain psy62)</name>
    <dbReference type="NCBI Taxonomy" id="537021"/>
    <lineage>
        <taxon>Bacteria</taxon>
        <taxon>Pseudomonadati</taxon>
        <taxon>Pseudomonadota</taxon>
        <taxon>Alphaproteobacteria</taxon>
        <taxon>Hyphomicrobiales</taxon>
        <taxon>Rhizobiaceae</taxon>
        <taxon>Liberibacter</taxon>
    </lineage>
</organism>
<feature type="transmembrane region" description="Helical" evidence="5">
    <location>
        <begin position="65"/>
        <end position="87"/>
    </location>
</feature>
<proteinExistence type="inferred from homology"/>
<keyword evidence="4 5" id="KW-0472">Membrane</keyword>
<reference evidence="6 7" key="2">
    <citation type="journal article" date="2011" name="Appl. Environ. Microbiol.">
        <title>Diversity and plasticity of the intracellular plant pathogen and insect symbiont, 'Candidatus Liberibacter asiaticus', revealed by hyper variable prophage genes with intragenic tandem repeats.</title>
        <authorList>
            <person name="Zhou L."/>
            <person name="Powell C.A."/>
            <person name="Hoffman M.T."/>
            <person name="Li W."/>
            <person name="Fan G."/>
            <person name="Liu B."/>
            <person name="Lin H."/>
            <person name="Duan Y."/>
        </authorList>
    </citation>
    <scope>NUCLEOTIDE SEQUENCE [LARGE SCALE GENOMIC DNA]</scope>
    <source>
        <strain evidence="7">psy62</strain>
    </source>
</reference>
<feature type="transmembrane region" description="Helical" evidence="5">
    <location>
        <begin position="231"/>
        <end position="250"/>
    </location>
</feature>
<dbReference type="EMBL" id="CP001677">
    <property type="protein sequence ID" value="ACT57466.1"/>
    <property type="molecule type" value="Genomic_DNA"/>
</dbReference>
<comment type="similarity">
    <text evidence="5">Belongs to the 4-toluene sulfonate uptake permease (TSUP) (TC 2.A.102) family.</text>
</comment>
<reference evidence="6 7" key="1">
    <citation type="journal article" date="2009" name="Mol. Plant Microbe Interact.">
        <title>Complete genome sequence of citrus huanglongbing bacterium, 'Candidatus Liberibacter asiaticus' obtained through metagenomics.</title>
        <authorList>
            <person name="Duan Y."/>
            <person name="Zhou L."/>
            <person name="Hall D.G."/>
            <person name="Li W."/>
            <person name="Doddapaneni H."/>
            <person name="Lin H."/>
            <person name="Liu L."/>
            <person name="Vahling C.M."/>
            <person name="Gabriel D.W."/>
            <person name="Williams K.P."/>
            <person name="Dickerman A."/>
            <person name="Sun Y."/>
            <person name="Gottwald T."/>
        </authorList>
    </citation>
    <scope>NUCLEOTIDE SEQUENCE [LARGE SCALE GENOMIC DNA]</scope>
    <source>
        <strain evidence="7">psy62</strain>
    </source>
</reference>
<keyword evidence="5" id="KW-1003">Cell membrane</keyword>
<dbReference type="AlphaFoldDB" id="C6XGG3"/>
<evidence type="ECO:0000256" key="3">
    <source>
        <dbReference type="ARBA" id="ARBA00022989"/>
    </source>
</evidence>
<sequence>MYDLLYNFSLMVFLSKDCVVDYICLIIVASFLSGTLSGLFGVGGGLVMVPVLSKAFQLMGIDDSICMHVAMGTSLGVIAPTSVMSFMEHRRHGTINMKILKDWIFVLPITTVVTSLMISHVDKSFLNKAFAIFCLLMGILMLKRDRLYCERKFPDNYVKYIWGMVTGFLSGALGVGGGIFTNLLMLFYGASIYKATATSAGVSALIAFPALLVRIYSGWGLNGLPPWSLGFVNIGAVLIILPISILITPLATKLSYMIGKKYLTIGFSMIMFTTSFVFA</sequence>
<feature type="transmembrane region" description="Helical" evidence="5">
    <location>
        <begin position="200"/>
        <end position="219"/>
    </location>
</feature>
<name>C6XGG3_LIBAP</name>
<keyword evidence="2 5" id="KW-0812">Transmembrane</keyword>
<dbReference type="GO" id="GO:0005886">
    <property type="term" value="C:plasma membrane"/>
    <property type="evidence" value="ECO:0007669"/>
    <property type="project" value="UniProtKB-SubCell"/>
</dbReference>
<accession>C6XGG3</accession>
<feature type="transmembrane region" description="Helical" evidence="5">
    <location>
        <begin position="125"/>
        <end position="142"/>
    </location>
</feature>
<evidence type="ECO:0000313" key="7">
    <source>
        <dbReference type="Proteomes" id="UP000002744"/>
    </source>
</evidence>